<feature type="transmembrane region" description="Helical" evidence="5">
    <location>
        <begin position="101"/>
        <end position="118"/>
    </location>
</feature>
<dbReference type="Proteomes" id="UP001156702">
    <property type="component" value="Unassembled WGS sequence"/>
</dbReference>
<dbReference type="Pfam" id="PF13564">
    <property type="entry name" value="DoxX_2"/>
    <property type="match status" value="1"/>
</dbReference>
<evidence type="ECO:0000256" key="5">
    <source>
        <dbReference type="SAM" id="Phobius"/>
    </source>
</evidence>
<sequence length="122" mass="12827">MSQSILSPSLSSRLAALLAWPLAAFFLFGAYGNAFLSADNAAAYERWGYPGWFPYLTAALELAAALLLIAVATRRLGAALGTAVMAAATLTTLINQDYAHMTAPAIVLVVSLIVLAVSRPRT</sequence>
<comment type="subcellular location">
    <subcellularLocation>
        <location evidence="1">Membrane</location>
        <topology evidence="1">Multi-pass membrane protein</topology>
    </subcellularLocation>
</comment>
<dbReference type="InterPro" id="IPR032808">
    <property type="entry name" value="DoxX"/>
</dbReference>
<evidence type="ECO:0000256" key="4">
    <source>
        <dbReference type="ARBA" id="ARBA00023136"/>
    </source>
</evidence>
<keyword evidence="2 5" id="KW-0812">Transmembrane</keyword>
<proteinExistence type="predicted"/>
<accession>A0ABQ5ZSD5</accession>
<dbReference type="EMBL" id="BSOP01000057">
    <property type="protein sequence ID" value="GLR54649.1"/>
    <property type="molecule type" value="Genomic_DNA"/>
</dbReference>
<evidence type="ECO:0008006" key="8">
    <source>
        <dbReference type="Google" id="ProtNLM"/>
    </source>
</evidence>
<keyword evidence="7" id="KW-1185">Reference proteome</keyword>
<feature type="transmembrane region" description="Helical" evidence="5">
    <location>
        <begin position="52"/>
        <end position="71"/>
    </location>
</feature>
<name>A0ABQ5ZSD5_9HYPH</name>
<feature type="transmembrane region" description="Helical" evidence="5">
    <location>
        <begin position="12"/>
        <end position="32"/>
    </location>
</feature>
<dbReference type="RefSeq" id="WP_244768923.1">
    <property type="nucleotide sequence ID" value="NZ_BSOP01000057.1"/>
</dbReference>
<comment type="caution">
    <text evidence="6">The sequence shown here is derived from an EMBL/GenBank/DDBJ whole genome shotgun (WGS) entry which is preliminary data.</text>
</comment>
<protein>
    <recommendedName>
        <fullName evidence="8">DoxX family protein</fullName>
    </recommendedName>
</protein>
<evidence type="ECO:0000313" key="7">
    <source>
        <dbReference type="Proteomes" id="UP001156702"/>
    </source>
</evidence>
<feature type="transmembrane region" description="Helical" evidence="5">
    <location>
        <begin position="78"/>
        <end position="95"/>
    </location>
</feature>
<keyword evidence="4 5" id="KW-0472">Membrane</keyword>
<evidence type="ECO:0000256" key="2">
    <source>
        <dbReference type="ARBA" id="ARBA00022692"/>
    </source>
</evidence>
<keyword evidence="3 5" id="KW-1133">Transmembrane helix</keyword>
<evidence type="ECO:0000313" key="6">
    <source>
        <dbReference type="EMBL" id="GLR54649.1"/>
    </source>
</evidence>
<reference evidence="7" key="1">
    <citation type="journal article" date="2019" name="Int. J. Syst. Evol. Microbiol.">
        <title>The Global Catalogue of Microorganisms (GCM) 10K type strain sequencing project: providing services to taxonomists for standard genome sequencing and annotation.</title>
        <authorList>
            <consortium name="The Broad Institute Genomics Platform"/>
            <consortium name="The Broad Institute Genome Sequencing Center for Infectious Disease"/>
            <person name="Wu L."/>
            <person name="Ma J."/>
        </authorList>
    </citation>
    <scope>NUCLEOTIDE SEQUENCE [LARGE SCALE GENOMIC DNA]</scope>
    <source>
        <strain evidence="7">NBRC 102122</strain>
    </source>
</reference>
<organism evidence="6 7">
    <name type="scientific">Shinella yambaruensis</name>
    <dbReference type="NCBI Taxonomy" id="415996"/>
    <lineage>
        <taxon>Bacteria</taxon>
        <taxon>Pseudomonadati</taxon>
        <taxon>Pseudomonadota</taxon>
        <taxon>Alphaproteobacteria</taxon>
        <taxon>Hyphomicrobiales</taxon>
        <taxon>Rhizobiaceae</taxon>
        <taxon>Shinella</taxon>
    </lineage>
</organism>
<evidence type="ECO:0000256" key="3">
    <source>
        <dbReference type="ARBA" id="ARBA00022989"/>
    </source>
</evidence>
<gene>
    <name evidence="6" type="ORF">GCM10007923_58680</name>
</gene>
<evidence type="ECO:0000256" key="1">
    <source>
        <dbReference type="ARBA" id="ARBA00004141"/>
    </source>
</evidence>